<keyword evidence="5" id="KW-0472">Membrane</keyword>
<evidence type="ECO:0000256" key="5">
    <source>
        <dbReference type="SAM" id="Phobius"/>
    </source>
</evidence>
<dbReference type="Pfam" id="PF07695">
    <property type="entry name" value="7TMR-DISM_7TM"/>
    <property type="match status" value="1"/>
</dbReference>
<sequence length="715" mass="80700">MKKFVSLIVLQLFTILLHAAPDALSLNEKSTVLINSQHISLFEDKADTAGFNYVMNSNNWTPVEGRVPNKGISNSAFWLKFSVTNTTSKSELMIYVHNSQLNYVDLYYQDDSITKAIHSGNQVLISKQTYNNQNPTFFVKVPKNTTKTFYLKIKSHGQIIIPTYVGSHENVQADLGRDDFLFGIYIGIILVMFFYNIFVYFTVRDINYLYYVMYIFCVGLAQFCIYGYGYRFVWGENNYIISQSLNWSGALSGISVALFLRVFLQTSHNIPVFDKILQLFIFSYCISLALTMFGLYNIGYIIIDVVAFVGCISIWIAGFRLSLKGNRAARFFIVAWSFFLLSVIFFVLKDLDIVQYNLFTNSLLLIGSALEVTLLSFALADKINILQKEKELSQAEALRVSQENEGLVREQNVILERKVAERTDELQNSNNQLNSALTELKDAQTQLVEAEKMASLGQLTAGIAHEINNPINFVKSNIKPLQLDINDLFDIIDEYNKLHEVNGDDVRPHLKKINSLQQQIDVPFVKSEIKSLIKGIEEGADRTAEIVRGLRTFSRLDESEMKTVNVHEGIDSTLVLLKNSTPYNIAIKKDFKANGEIDCYPGKLNQVFMNIINNGIQAIMAKKPMGDSECITISTRDTEDEKIQISIKDSGIGMTEEVKQKIYEPFFTTKDVGEGTGLGMAIVFKIINNHHGKIDIISSPGNGAEFVLTLPHTLT</sequence>
<keyword evidence="3" id="KW-0597">Phosphoprotein</keyword>
<dbReference type="PRINTS" id="PR00344">
    <property type="entry name" value="BCTRLSENSOR"/>
</dbReference>
<dbReference type="PANTHER" id="PTHR43065:SF50">
    <property type="entry name" value="HISTIDINE KINASE"/>
    <property type="match status" value="1"/>
</dbReference>
<feature type="transmembrane region" description="Helical" evidence="5">
    <location>
        <begin position="240"/>
        <end position="264"/>
    </location>
</feature>
<feature type="transmembrane region" description="Helical" evidence="5">
    <location>
        <begin position="331"/>
        <end position="348"/>
    </location>
</feature>
<dbReference type="RefSeq" id="WP_369328723.1">
    <property type="nucleotide sequence ID" value="NZ_JAULBC010000002.1"/>
</dbReference>
<feature type="transmembrane region" description="Helical" evidence="5">
    <location>
        <begin position="180"/>
        <end position="201"/>
    </location>
</feature>
<evidence type="ECO:0000313" key="8">
    <source>
        <dbReference type="EMBL" id="MEX6687319.1"/>
    </source>
</evidence>
<dbReference type="InterPro" id="IPR005467">
    <property type="entry name" value="His_kinase_dom"/>
</dbReference>
<dbReference type="InterPro" id="IPR036097">
    <property type="entry name" value="HisK_dim/P_sf"/>
</dbReference>
<keyword evidence="5" id="KW-0812">Transmembrane</keyword>
<feature type="transmembrane region" description="Helical" evidence="5">
    <location>
        <begin position="276"/>
        <end position="295"/>
    </location>
</feature>
<dbReference type="Gene3D" id="3.30.565.10">
    <property type="entry name" value="Histidine kinase-like ATPase, C-terminal domain"/>
    <property type="match status" value="1"/>
</dbReference>
<dbReference type="SUPFAM" id="SSF47384">
    <property type="entry name" value="Homodimeric domain of signal transducing histidine kinase"/>
    <property type="match status" value="1"/>
</dbReference>
<proteinExistence type="predicted"/>
<dbReference type="InterPro" id="IPR004358">
    <property type="entry name" value="Sig_transdc_His_kin-like_C"/>
</dbReference>
<dbReference type="InterPro" id="IPR011623">
    <property type="entry name" value="7TMR_DISM_rcpt_extracell_dom1"/>
</dbReference>
<dbReference type="EMBL" id="JAULBC010000002">
    <property type="protein sequence ID" value="MEX6687319.1"/>
    <property type="molecule type" value="Genomic_DNA"/>
</dbReference>
<dbReference type="Gene3D" id="2.60.40.2380">
    <property type="match status" value="1"/>
</dbReference>
<dbReference type="Pfam" id="PF07696">
    <property type="entry name" value="7TMR-DISMED2"/>
    <property type="match status" value="1"/>
</dbReference>
<dbReference type="InterPro" id="IPR003594">
    <property type="entry name" value="HATPase_dom"/>
</dbReference>
<keyword evidence="6" id="KW-0732">Signal</keyword>
<comment type="caution">
    <text evidence="8">The sequence shown here is derived from an EMBL/GenBank/DDBJ whole genome shotgun (WGS) entry which is preliminary data.</text>
</comment>
<dbReference type="SUPFAM" id="SSF55874">
    <property type="entry name" value="ATPase domain of HSP90 chaperone/DNA topoisomerase II/histidine kinase"/>
    <property type="match status" value="1"/>
</dbReference>
<evidence type="ECO:0000256" key="6">
    <source>
        <dbReference type="SAM" id="SignalP"/>
    </source>
</evidence>
<evidence type="ECO:0000259" key="7">
    <source>
        <dbReference type="PROSITE" id="PS50109"/>
    </source>
</evidence>
<dbReference type="PROSITE" id="PS50109">
    <property type="entry name" value="HIS_KIN"/>
    <property type="match status" value="1"/>
</dbReference>
<dbReference type="Gene3D" id="1.10.287.130">
    <property type="match status" value="1"/>
</dbReference>
<evidence type="ECO:0000313" key="9">
    <source>
        <dbReference type="Proteomes" id="UP001560573"/>
    </source>
</evidence>
<keyword evidence="5" id="KW-1133">Transmembrane helix</keyword>
<feature type="transmembrane region" description="Helical" evidence="5">
    <location>
        <begin position="208"/>
        <end position="228"/>
    </location>
</feature>
<comment type="catalytic activity">
    <reaction evidence="1">
        <text>ATP + protein L-histidine = ADP + protein N-phospho-L-histidine.</text>
        <dbReference type="EC" id="2.7.13.3"/>
    </reaction>
</comment>
<feature type="domain" description="Histidine kinase" evidence="7">
    <location>
        <begin position="462"/>
        <end position="714"/>
    </location>
</feature>
<reference evidence="8 9" key="1">
    <citation type="submission" date="2023-07" db="EMBL/GenBank/DDBJ databases">
        <authorList>
            <person name="Lian W.-H."/>
        </authorList>
    </citation>
    <scope>NUCLEOTIDE SEQUENCE [LARGE SCALE GENOMIC DNA]</scope>
    <source>
        <strain evidence="8 9">SYSU DXS3180</strain>
    </source>
</reference>
<dbReference type="InterPro" id="IPR011622">
    <property type="entry name" value="7TMR_DISM_rcpt_extracell_dom2"/>
</dbReference>
<dbReference type="PANTHER" id="PTHR43065">
    <property type="entry name" value="SENSOR HISTIDINE KINASE"/>
    <property type="match status" value="1"/>
</dbReference>
<feature type="transmembrane region" description="Helical" evidence="5">
    <location>
        <begin position="301"/>
        <end position="319"/>
    </location>
</feature>
<name>A0ABV3ZFZ6_9BACT</name>
<dbReference type="InterPro" id="IPR003661">
    <property type="entry name" value="HisK_dim/P_dom"/>
</dbReference>
<evidence type="ECO:0000256" key="3">
    <source>
        <dbReference type="ARBA" id="ARBA00022553"/>
    </source>
</evidence>
<evidence type="ECO:0000256" key="4">
    <source>
        <dbReference type="SAM" id="Coils"/>
    </source>
</evidence>
<feature type="coiled-coil region" evidence="4">
    <location>
        <begin position="385"/>
        <end position="453"/>
    </location>
</feature>
<evidence type="ECO:0000256" key="1">
    <source>
        <dbReference type="ARBA" id="ARBA00000085"/>
    </source>
</evidence>
<keyword evidence="4" id="KW-0175">Coiled coil</keyword>
<feature type="signal peptide" evidence="6">
    <location>
        <begin position="1"/>
        <end position="19"/>
    </location>
</feature>
<feature type="chain" id="PRO_5045375562" description="histidine kinase" evidence="6">
    <location>
        <begin position="20"/>
        <end position="715"/>
    </location>
</feature>
<feature type="transmembrane region" description="Helical" evidence="5">
    <location>
        <begin position="360"/>
        <end position="380"/>
    </location>
</feature>
<dbReference type="InterPro" id="IPR036890">
    <property type="entry name" value="HATPase_C_sf"/>
</dbReference>
<dbReference type="SMART" id="SM00387">
    <property type="entry name" value="HATPase_c"/>
    <property type="match status" value="1"/>
</dbReference>
<evidence type="ECO:0000256" key="2">
    <source>
        <dbReference type="ARBA" id="ARBA00012438"/>
    </source>
</evidence>
<keyword evidence="9" id="KW-1185">Reference proteome</keyword>
<dbReference type="EC" id="2.7.13.3" evidence="2"/>
<dbReference type="Pfam" id="PF02518">
    <property type="entry name" value="HATPase_c"/>
    <property type="match status" value="1"/>
</dbReference>
<protein>
    <recommendedName>
        <fullName evidence="2">histidine kinase</fullName>
        <ecNumber evidence="2">2.7.13.3</ecNumber>
    </recommendedName>
</protein>
<accession>A0ABV3ZFZ6</accession>
<dbReference type="CDD" id="cd00082">
    <property type="entry name" value="HisKA"/>
    <property type="match status" value="1"/>
</dbReference>
<organism evidence="8 9">
    <name type="scientific">Danxiaibacter flavus</name>
    <dbReference type="NCBI Taxonomy" id="3049108"/>
    <lineage>
        <taxon>Bacteria</taxon>
        <taxon>Pseudomonadati</taxon>
        <taxon>Bacteroidota</taxon>
        <taxon>Chitinophagia</taxon>
        <taxon>Chitinophagales</taxon>
        <taxon>Chitinophagaceae</taxon>
        <taxon>Danxiaibacter</taxon>
    </lineage>
</organism>
<gene>
    <name evidence="8" type="ORF">QTN47_07420</name>
</gene>
<dbReference type="SMART" id="SM00388">
    <property type="entry name" value="HisKA"/>
    <property type="match status" value="1"/>
</dbReference>
<dbReference type="Proteomes" id="UP001560573">
    <property type="component" value="Unassembled WGS sequence"/>
</dbReference>